<keyword evidence="1" id="KW-0560">Oxidoreductase</keyword>
<dbReference type="EMBL" id="JACHJS010000001">
    <property type="protein sequence ID" value="MBB4969363.1"/>
    <property type="molecule type" value="Genomic_DNA"/>
</dbReference>
<dbReference type="InterPro" id="IPR052019">
    <property type="entry name" value="F420H2_bilvrd_red/Heme_oxyg"/>
</dbReference>
<dbReference type="PANTHER" id="PTHR35176:SF6">
    <property type="entry name" value="HEME OXYGENASE HI_0854-RELATED"/>
    <property type="match status" value="1"/>
</dbReference>
<dbReference type="InterPro" id="IPR012349">
    <property type="entry name" value="Split_barrel_FMN-bd"/>
</dbReference>
<comment type="caution">
    <text evidence="3">The sequence shown here is derived from an EMBL/GenBank/DDBJ whole genome shotgun (WGS) entry which is preliminary data.</text>
</comment>
<protein>
    <recommendedName>
        <fullName evidence="2">Pyridoxamine 5'-phosphate oxidase N-terminal domain-containing protein</fullName>
    </recommendedName>
</protein>
<dbReference type="Proteomes" id="UP000542674">
    <property type="component" value="Unassembled WGS sequence"/>
</dbReference>
<proteinExistence type="predicted"/>
<sequence>MATWQRFEDEAGGLATEVRRIFLASRGHVLATLRRDGSPRVSGVEVAFQGADLTFGSMLGARKAQDLARDGRFALHSTPAEGGDAKISGVAVELLAEGDSHLFRFDLAEVVHTALGEDGKHLLIRLWRPGLAVEEFRRY</sequence>
<dbReference type="PANTHER" id="PTHR35176">
    <property type="entry name" value="HEME OXYGENASE HI_0854-RELATED"/>
    <property type="match status" value="1"/>
</dbReference>
<name>A0A7W7WZZ7_9PSEU</name>
<dbReference type="InterPro" id="IPR011576">
    <property type="entry name" value="Pyridox_Oxase_N"/>
</dbReference>
<dbReference type="Pfam" id="PF01243">
    <property type="entry name" value="PNPOx_N"/>
    <property type="match status" value="1"/>
</dbReference>
<dbReference type="RefSeq" id="WP_184675032.1">
    <property type="nucleotide sequence ID" value="NZ_BAABAI010000021.1"/>
</dbReference>
<evidence type="ECO:0000256" key="1">
    <source>
        <dbReference type="ARBA" id="ARBA00023002"/>
    </source>
</evidence>
<organism evidence="3 4">
    <name type="scientific">Saccharothrix violaceirubra</name>
    <dbReference type="NCBI Taxonomy" id="413306"/>
    <lineage>
        <taxon>Bacteria</taxon>
        <taxon>Bacillati</taxon>
        <taxon>Actinomycetota</taxon>
        <taxon>Actinomycetes</taxon>
        <taxon>Pseudonocardiales</taxon>
        <taxon>Pseudonocardiaceae</taxon>
        <taxon>Saccharothrix</taxon>
    </lineage>
</organism>
<dbReference type="GO" id="GO:0016627">
    <property type="term" value="F:oxidoreductase activity, acting on the CH-CH group of donors"/>
    <property type="evidence" value="ECO:0007669"/>
    <property type="project" value="TreeGrafter"/>
</dbReference>
<reference evidence="3 4" key="1">
    <citation type="submission" date="2020-08" db="EMBL/GenBank/DDBJ databases">
        <title>Sequencing the genomes of 1000 actinobacteria strains.</title>
        <authorList>
            <person name="Klenk H.-P."/>
        </authorList>
    </citation>
    <scope>NUCLEOTIDE SEQUENCE [LARGE SCALE GENOMIC DNA]</scope>
    <source>
        <strain evidence="3 4">DSM 45084</strain>
    </source>
</reference>
<evidence type="ECO:0000259" key="2">
    <source>
        <dbReference type="Pfam" id="PF01243"/>
    </source>
</evidence>
<evidence type="ECO:0000313" key="4">
    <source>
        <dbReference type="Proteomes" id="UP000542674"/>
    </source>
</evidence>
<dbReference type="SUPFAM" id="SSF50475">
    <property type="entry name" value="FMN-binding split barrel"/>
    <property type="match status" value="1"/>
</dbReference>
<feature type="domain" description="Pyridoxamine 5'-phosphate oxidase N-terminal" evidence="2">
    <location>
        <begin position="16"/>
        <end position="92"/>
    </location>
</feature>
<dbReference type="Gene3D" id="2.30.110.10">
    <property type="entry name" value="Electron Transport, Fmn-binding Protein, Chain A"/>
    <property type="match status" value="1"/>
</dbReference>
<keyword evidence="4" id="KW-1185">Reference proteome</keyword>
<gene>
    <name evidence="3" type="ORF">F4559_006722</name>
</gene>
<accession>A0A7W7WZZ7</accession>
<evidence type="ECO:0000313" key="3">
    <source>
        <dbReference type="EMBL" id="MBB4969363.1"/>
    </source>
</evidence>
<dbReference type="GO" id="GO:0005829">
    <property type="term" value="C:cytosol"/>
    <property type="evidence" value="ECO:0007669"/>
    <property type="project" value="TreeGrafter"/>
</dbReference>
<dbReference type="AlphaFoldDB" id="A0A7W7WZZ7"/>
<dbReference type="GO" id="GO:0070967">
    <property type="term" value="F:coenzyme F420 binding"/>
    <property type="evidence" value="ECO:0007669"/>
    <property type="project" value="TreeGrafter"/>
</dbReference>